<feature type="region of interest" description="Disordered" evidence="9">
    <location>
        <begin position="45"/>
        <end position="83"/>
    </location>
</feature>
<feature type="compositionally biased region" description="Basic and acidic residues" evidence="9">
    <location>
        <begin position="45"/>
        <end position="57"/>
    </location>
</feature>
<dbReference type="PROSITE" id="PS50850">
    <property type="entry name" value="MFS"/>
    <property type="match status" value="1"/>
</dbReference>
<evidence type="ECO:0000259" key="11">
    <source>
        <dbReference type="PROSITE" id="PS50850"/>
    </source>
</evidence>
<dbReference type="InterPro" id="IPR001958">
    <property type="entry name" value="Tet-R_TetA/multi-R_MdtG-like"/>
</dbReference>
<evidence type="ECO:0000313" key="13">
    <source>
        <dbReference type="Proteomes" id="UP000215005"/>
    </source>
</evidence>
<evidence type="ECO:0000256" key="6">
    <source>
        <dbReference type="ARBA" id="ARBA00022989"/>
    </source>
</evidence>
<feature type="transmembrane region" description="Helical" evidence="10">
    <location>
        <begin position="415"/>
        <end position="434"/>
    </location>
</feature>
<evidence type="ECO:0000256" key="7">
    <source>
        <dbReference type="ARBA" id="ARBA00023136"/>
    </source>
</evidence>
<dbReference type="Proteomes" id="UP000215005">
    <property type="component" value="Chromosome"/>
</dbReference>
<reference evidence="12 13" key="1">
    <citation type="submission" date="2017-08" db="EMBL/GenBank/DDBJ databases">
        <title>The complete genome sequence of Nocardiopsis gilva YIM 90087.</title>
        <authorList>
            <person name="Yin M."/>
            <person name="Tang S."/>
        </authorList>
    </citation>
    <scope>NUCLEOTIDE SEQUENCE [LARGE SCALE GENOMIC DNA]</scope>
    <source>
        <strain evidence="12 13">YIM 90087</strain>
    </source>
</reference>
<dbReference type="InterPro" id="IPR011701">
    <property type="entry name" value="MFS"/>
</dbReference>
<evidence type="ECO:0000256" key="2">
    <source>
        <dbReference type="ARBA" id="ARBA00007520"/>
    </source>
</evidence>
<dbReference type="InterPro" id="IPR036259">
    <property type="entry name" value="MFS_trans_sf"/>
</dbReference>
<sequence>MILSTHLRTSGDAAACPHRVLCGGTEAGADPSDFDFHTHAWGTRGVERQSVENRPDEQPEQSAGARVADRPSAGGADTDEAPTPRYTQRQIIEVLIGLMLAVLTSMLTNSIVGTALPTIVGELGGQDRLAWVASSALLTMTATTPIWGKLSDLWGRKLCFQIALVIFIVSSVAAGFAQDMTWLIVARLFQGIGTGGLASLPQIILGDVVEPRERGRYSGFIGAVFGVSTVAGPLLGGFLVDSPLGWRWCFFITVPLAVVAFIVIQRLLRLPVRPRTGTRIDWWGATFIVGAASTVMLVLSLGGKSFEWNSAPTYALIAAAIALTIGAIVSERRAHDPILPPRLFRERTFVLSSLGSMAIGMGMFGVMIYFPQYLQIVKGMSPTASGLMTLPLVIGLLTASISSGIVVSRTGRWKIYPVVGMVLVGLGFYVLTLLEVDSSLVLVGFGVALIGLGIGLTMQILILATQNALSRADLAAGTSAVTFFRNLGGAVGVSAFGAVMTNRLHDELAQLAEKAERARAAAQAAGQEPPPLPSISDSAMGSPAIINSLPPAAHDAVITAFNSSMHTVFLLGLPIAVVGFVTVLFFRQIPLRSGR</sequence>
<name>A0A223S1Y3_9ACTN</name>
<feature type="transmembrane region" description="Helical" evidence="10">
    <location>
        <begin position="159"/>
        <end position="178"/>
    </location>
</feature>
<evidence type="ECO:0000256" key="10">
    <source>
        <dbReference type="SAM" id="Phobius"/>
    </source>
</evidence>
<protein>
    <submittedName>
        <fullName evidence="12">MFS transporter</fullName>
    </submittedName>
</protein>
<evidence type="ECO:0000313" key="12">
    <source>
        <dbReference type="EMBL" id="ASU82077.1"/>
    </source>
</evidence>
<keyword evidence="13" id="KW-1185">Reference proteome</keyword>
<feature type="transmembrane region" description="Helical" evidence="10">
    <location>
        <begin position="568"/>
        <end position="586"/>
    </location>
</feature>
<keyword evidence="4" id="KW-1003">Cell membrane</keyword>
<feature type="transmembrane region" description="Helical" evidence="10">
    <location>
        <begin position="217"/>
        <end position="239"/>
    </location>
</feature>
<feature type="transmembrane region" description="Helical" evidence="10">
    <location>
        <begin position="184"/>
        <end position="205"/>
    </location>
</feature>
<evidence type="ECO:0000256" key="8">
    <source>
        <dbReference type="SAM" id="Coils"/>
    </source>
</evidence>
<dbReference type="Gene3D" id="1.20.1250.20">
    <property type="entry name" value="MFS general substrate transporter like domains"/>
    <property type="match status" value="1"/>
</dbReference>
<dbReference type="PANTHER" id="PTHR23501">
    <property type="entry name" value="MAJOR FACILITATOR SUPERFAMILY"/>
    <property type="match status" value="1"/>
</dbReference>
<keyword evidence="8" id="KW-0175">Coiled coil</keyword>
<dbReference type="Pfam" id="PF07690">
    <property type="entry name" value="MFS_1"/>
    <property type="match status" value="1"/>
</dbReference>
<dbReference type="FunFam" id="1.20.1720.10:FF:000004">
    <property type="entry name" value="EmrB/QacA family drug resistance transporter"/>
    <property type="match status" value="1"/>
</dbReference>
<dbReference type="PANTHER" id="PTHR23501:SF197">
    <property type="entry name" value="COMD"/>
    <property type="match status" value="1"/>
</dbReference>
<feature type="transmembrane region" description="Helical" evidence="10">
    <location>
        <begin position="474"/>
        <end position="499"/>
    </location>
</feature>
<feature type="domain" description="Major facilitator superfamily (MFS) profile" evidence="11">
    <location>
        <begin position="94"/>
        <end position="591"/>
    </location>
</feature>
<feature type="transmembrane region" description="Helical" evidence="10">
    <location>
        <begin position="94"/>
        <end position="116"/>
    </location>
</feature>
<comment type="similarity">
    <text evidence="2">Belongs to the major facilitator superfamily. TCR/Tet family.</text>
</comment>
<evidence type="ECO:0000256" key="9">
    <source>
        <dbReference type="SAM" id="MobiDB-lite"/>
    </source>
</evidence>
<dbReference type="OrthoDB" id="7375466at2"/>
<dbReference type="PRINTS" id="PR01035">
    <property type="entry name" value="TCRTETA"/>
</dbReference>
<keyword evidence="6 10" id="KW-1133">Transmembrane helix</keyword>
<feature type="transmembrane region" description="Helical" evidence="10">
    <location>
        <begin position="390"/>
        <end position="408"/>
    </location>
</feature>
<dbReference type="GO" id="GO:0005886">
    <property type="term" value="C:plasma membrane"/>
    <property type="evidence" value="ECO:0007669"/>
    <property type="project" value="UniProtKB-SubCell"/>
</dbReference>
<proteinExistence type="inferred from homology"/>
<evidence type="ECO:0000256" key="3">
    <source>
        <dbReference type="ARBA" id="ARBA00022448"/>
    </source>
</evidence>
<keyword evidence="5 10" id="KW-0812">Transmembrane</keyword>
<feature type="transmembrane region" description="Helical" evidence="10">
    <location>
        <begin position="311"/>
        <end position="329"/>
    </location>
</feature>
<feature type="transmembrane region" description="Helical" evidence="10">
    <location>
        <begin position="280"/>
        <end position="299"/>
    </location>
</feature>
<evidence type="ECO:0000256" key="1">
    <source>
        <dbReference type="ARBA" id="ARBA00004651"/>
    </source>
</evidence>
<feature type="coiled-coil region" evidence="8">
    <location>
        <begin position="501"/>
        <end position="528"/>
    </location>
</feature>
<evidence type="ECO:0000256" key="4">
    <source>
        <dbReference type="ARBA" id="ARBA00022475"/>
    </source>
</evidence>
<comment type="subcellular location">
    <subcellularLocation>
        <location evidence="1">Cell membrane</location>
        <topology evidence="1">Multi-pass membrane protein</topology>
    </subcellularLocation>
</comment>
<dbReference type="AlphaFoldDB" id="A0A223S1Y3"/>
<organism evidence="12 13">
    <name type="scientific">Nocardiopsis gilva YIM 90087</name>
    <dbReference type="NCBI Taxonomy" id="1235441"/>
    <lineage>
        <taxon>Bacteria</taxon>
        <taxon>Bacillati</taxon>
        <taxon>Actinomycetota</taxon>
        <taxon>Actinomycetes</taxon>
        <taxon>Streptosporangiales</taxon>
        <taxon>Nocardiopsidaceae</taxon>
        <taxon>Nocardiopsis</taxon>
    </lineage>
</organism>
<dbReference type="GO" id="GO:0022857">
    <property type="term" value="F:transmembrane transporter activity"/>
    <property type="evidence" value="ECO:0007669"/>
    <property type="project" value="InterPro"/>
</dbReference>
<dbReference type="Gene3D" id="1.20.1720.10">
    <property type="entry name" value="Multidrug resistance protein D"/>
    <property type="match status" value="1"/>
</dbReference>
<dbReference type="CDD" id="cd17502">
    <property type="entry name" value="MFS_Azr1_MDR_like"/>
    <property type="match status" value="1"/>
</dbReference>
<dbReference type="SUPFAM" id="SSF103473">
    <property type="entry name" value="MFS general substrate transporter"/>
    <property type="match status" value="1"/>
</dbReference>
<gene>
    <name evidence="12" type="ORF">CDO52_04130</name>
</gene>
<accession>A0A223S1Y3</accession>
<keyword evidence="3" id="KW-0813">Transport</keyword>
<feature type="transmembrane region" description="Helical" evidence="10">
    <location>
        <begin position="349"/>
        <end position="370"/>
    </location>
</feature>
<dbReference type="InterPro" id="IPR020846">
    <property type="entry name" value="MFS_dom"/>
</dbReference>
<dbReference type="EMBL" id="CP022753">
    <property type="protein sequence ID" value="ASU82077.1"/>
    <property type="molecule type" value="Genomic_DNA"/>
</dbReference>
<feature type="transmembrane region" description="Helical" evidence="10">
    <location>
        <begin position="440"/>
        <end position="462"/>
    </location>
</feature>
<dbReference type="KEGG" id="ngv:CDO52_04130"/>
<evidence type="ECO:0000256" key="5">
    <source>
        <dbReference type="ARBA" id="ARBA00022692"/>
    </source>
</evidence>
<feature type="transmembrane region" description="Helical" evidence="10">
    <location>
        <begin position="245"/>
        <end position="268"/>
    </location>
</feature>
<feature type="transmembrane region" description="Helical" evidence="10">
    <location>
        <begin position="128"/>
        <end position="147"/>
    </location>
</feature>
<keyword evidence="7 10" id="KW-0472">Membrane</keyword>